<dbReference type="KEGG" id="cmo:103501574"/>
<dbReference type="PANTHER" id="PTHR48475">
    <property type="entry name" value="RIBONUCLEASE H"/>
    <property type="match status" value="1"/>
</dbReference>
<dbReference type="InterPro" id="IPR012337">
    <property type="entry name" value="RNaseH-like_sf"/>
</dbReference>
<dbReference type="CDD" id="cd09274">
    <property type="entry name" value="RNase_HI_RT_Ty3"/>
    <property type="match status" value="1"/>
</dbReference>
<dbReference type="GO" id="GO:0004523">
    <property type="term" value="F:RNA-DNA hybrid ribonuclease activity"/>
    <property type="evidence" value="ECO:0007669"/>
    <property type="project" value="InterPro"/>
</dbReference>
<dbReference type="InterPro" id="IPR041577">
    <property type="entry name" value="RT_RNaseH_2"/>
</dbReference>
<dbReference type="OrthoDB" id="1732478at2759"/>
<dbReference type="AlphaFoldDB" id="A0A1S3CJ72"/>
<dbReference type="Proteomes" id="UP001652600">
    <property type="component" value="Chromosome 2"/>
</dbReference>
<dbReference type="InterPro" id="IPR036397">
    <property type="entry name" value="RNaseH_sf"/>
</dbReference>
<name>A0A1S3CJ72_CUCME</name>
<dbReference type="GO" id="GO:0015074">
    <property type="term" value="P:DNA integration"/>
    <property type="evidence" value="ECO:0007669"/>
    <property type="project" value="InterPro"/>
</dbReference>
<evidence type="ECO:0000259" key="1">
    <source>
        <dbReference type="PROSITE" id="PS50879"/>
    </source>
</evidence>
<dbReference type="PROSITE" id="PS50994">
    <property type="entry name" value="INTEGRASE"/>
    <property type="match status" value="1"/>
</dbReference>
<dbReference type="CDD" id="cd09279">
    <property type="entry name" value="RNase_HI_like"/>
    <property type="match status" value="1"/>
</dbReference>
<dbReference type="PANTHER" id="PTHR48475:SF1">
    <property type="entry name" value="RNASE H TYPE-1 DOMAIN-CONTAINING PROTEIN"/>
    <property type="match status" value="1"/>
</dbReference>
<dbReference type="InterPro" id="IPR001584">
    <property type="entry name" value="Integrase_cat-core"/>
</dbReference>
<evidence type="ECO:0000313" key="3">
    <source>
        <dbReference type="Proteomes" id="UP001652600"/>
    </source>
</evidence>
<feature type="domain" description="RNase H type-1" evidence="1">
    <location>
        <begin position="182"/>
        <end position="311"/>
    </location>
</feature>
<sequence length="580" mass="66471">MRKDAVFDWDQSCQNSFDSIKKYLLNPPVLSAPATRIPLILYIAAQETSLGVLLAQENDKGKESALYYLSRTLTGDELNYSPIEKMCLALFFAIDKLRHYIQAFTIHLVAKADPIKYILSRLVISRRLAKWAIILQQYDIVYIPQKAVKGQALADFLVDHPVPSNWKLCDDLLDEEVLFVESMEPWIMFFDGAARRSEASVGIVFISPEKHMLPYSFTLGELCSNNVVEYQAFIIDLQMASEFGIKCIEIFGDSKLIINQLSYQYEVKHQDLKPYFSYARRLMDRFDSIILKHIPRSENKKADALANLATALTASEDIPINISLCQKWIVPSIESQYEEADVISVYTIDEEDWRQPIIDYLEHGKLPTDPRHRAEIRRRAARFIYYKDTLYRRSYEGLLLRCLGKEESTKALEEAHSATRAAHPTIASWPFEAWGLDLVGPITPKSSAGHPYILVGTDYFSKWAEVVPLREAKKENIVNFVQTHIIYRYGIPHRIVTDNGRQFANTLMDKLCEKFNFKQYKTSMYNAAANGLAEAFNKTLCSLLKKVVSKTKEIGKKRFGKHCGPTELPIVLLRVLHFIP</sequence>
<evidence type="ECO:0000259" key="2">
    <source>
        <dbReference type="PROSITE" id="PS50994"/>
    </source>
</evidence>
<dbReference type="GeneID" id="103501574"/>
<dbReference type="eggNOG" id="KOG0017">
    <property type="taxonomic scope" value="Eukaryota"/>
</dbReference>
<evidence type="ECO:0000313" key="4">
    <source>
        <dbReference type="RefSeq" id="XP_008463403.1"/>
    </source>
</evidence>
<gene>
    <name evidence="4" type="primary">LOC103501574</name>
</gene>
<dbReference type="SUPFAM" id="SSF53098">
    <property type="entry name" value="Ribonuclease H-like"/>
    <property type="match status" value="2"/>
</dbReference>
<keyword evidence="3" id="KW-1185">Reference proteome</keyword>
<dbReference type="InterPro" id="IPR043502">
    <property type="entry name" value="DNA/RNA_pol_sf"/>
</dbReference>
<dbReference type="Pfam" id="PF13456">
    <property type="entry name" value="RVT_3"/>
    <property type="match status" value="1"/>
</dbReference>
<feature type="domain" description="Integrase catalytic" evidence="2">
    <location>
        <begin position="426"/>
        <end position="580"/>
    </location>
</feature>
<dbReference type="RefSeq" id="XP_008463403.1">
    <property type="nucleotide sequence ID" value="XM_008465181.1"/>
</dbReference>
<dbReference type="Pfam" id="PF17919">
    <property type="entry name" value="RT_RNaseH_2"/>
    <property type="match status" value="1"/>
</dbReference>
<reference evidence="3" key="1">
    <citation type="submission" date="2025-05" db="UniProtKB">
        <authorList>
            <consortium name="RefSeq"/>
        </authorList>
    </citation>
    <scope>NUCLEOTIDE SEQUENCE [LARGE SCALE GENOMIC DNA]</scope>
</reference>
<organism evidence="3 4">
    <name type="scientific">Cucumis melo</name>
    <name type="common">Muskmelon</name>
    <dbReference type="NCBI Taxonomy" id="3656"/>
    <lineage>
        <taxon>Eukaryota</taxon>
        <taxon>Viridiplantae</taxon>
        <taxon>Streptophyta</taxon>
        <taxon>Embryophyta</taxon>
        <taxon>Tracheophyta</taxon>
        <taxon>Spermatophyta</taxon>
        <taxon>Magnoliopsida</taxon>
        <taxon>eudicotyledons</taxon>
        <taxon>Gunneridae</taxon>
        <taxon>Pentapetalae</taxon>
        <taxon>rosids</taxon>
        <taxon>fabids</taxon>
        <taxon>Cucurbitales</taxon>
        <taxon>Cucurbitaceae</taxon>
        <taxon>Benincaseae</taxon>
        <taxon>Cucumis</taxon>
    </lineage>
</organism>
<reference evidence="4" key="2">
    <citation type="submission" date="2025-08" db="UniProtKB">
        <authorList>
            <consortium name="RefSeq"/>
        </authorList>
    </citation>
    <scope>IDENTIFICATION</scope>
    <source>
        <tissue evidence="4">Stem</tissue>
    </source>
</reference>
<dbReference type="Gene3D" id="3.30.420.10">
    <property type="entry name" value="Ribonuclease H-like superfamily/Ribonuclease H"/>
    <property type="match status" value="2"/>
</dbReference>
<dbReference type="InterPro" id="IPR002156">
    <property type="entry name" value="RNaseH_domain"/>
</dbReference>
<accession>A0A1S3CJ72</accession>
<dbReference type="PROSITE" id="PS50879">
    <property type="entry name" value="RNASE_H_1"/>
    <property type="match status" value="1"/>
</dbReference>
<dbReference type="Pfam" id="PF00665">
    <property type="entry name" value="rve"/>
    <property type="match status" value="1"/>
</dbReference>
<protein>
    <submittedName>
        <fullName evidence="4">Uncharacterized protein LOC103501574</fullName>
    </submittedName>
</protein>
<dbReference type="GO" id="GO:0003676">
    <property type="term" value="F:nucleic acid binding"/>
    <property type="evidence" value="ECO:0007669"/>
    <property type="project" value="InterPro"/>
</dbReference>
<proteinExistence type="predicted"/>
<dbReference type="SUPFAM" id="SSF56672">
    <property type="entry name" value="DNA/RNA polymerases"/>
    <property type="match status" value="1"/>
</dbReference>
<dbReference type="InParanoid" id="A0A1S3CJ72"/>